<gene>
    <name evidence="5" type="ORF">FLP08_15940</name>
</gene>
<dbReference type="SUPFAM" id="SSF53850">
    <property type="entry name" value="Periplasmic binding protein-like II"/>
    <property type="match status" value="1"/>
</dbReference>
<protein>
    <submittedName>
        <fullName evidence="5">Extracellular solute-binding protein</fullName>
    </submittedName>
</protein>
<dbReference type="GO" id="GO:0030975">
    <property type="term" value="F:thiamine binding"/>
    <property type="evidence" value="ECO:0007669"/>
    <property type="project" value="TreeGrafter"/>
</dbReference>
<dbReference type="GO" id="GO:0015888">
    <property type="term" value="P:thiamine transport"/>
    <property type="evidence" value="ECO:0007669"/>
    <property type="project" value="TreeGrafter"/>
</dbReference>
<reference evidence="5 6" key="1">
    <citation type="submission" date="2019-07" db="EMBL/GenBank/DDBJ databases">
        <title>Gramella aestuarii sp. nov., isolated from a tidal flat, and emended description of Gramella echinicola.</title>
        <authorList>
            <person name="Liu L."/>
        </authorList>
    </citation>
    <scope>NUCLEOTIDE SEQUENCE [LARGE SCALE GENOMIC DNA]</scope>
    <source>
        <strain evidence="5 6">BS12</strain>
    </source>
</reference>
<keyword evidence="3" id="KW-0732">Signal</keyword>
<dbReference type="EMBL" id="VJVW01000130">
    <property type="protein sequence ID" value="MUP44060.1"/>
    <property type="molecule type" value="Genomic_DNA"/>
</dbReference>
<dbReference type="InterPro" id="IPR006059">
    <property type="entry name" value="SBP"/>
</dbReference>
<evidence type="ECO:0000256" key="2">
    <source>
        <dbReference type="ARBA" id="ARBA00022448"/>
    </source>
</evidence>
<evidence type="ECO:0000256" key="1">
    <source>
        <dbReference type="ARBA" id="ARBA00004418"/>
    </source>
</evidence>
<keyword evidence="4" id="KW-0574">Periplasm</keyword>
<keyword evidence="6" id="KW-1185">Reference proteome</keyword>
<evidence type="ECO:0000256" key="3">
    <source>
        <dbReference type="ARBA" id="ARBA00022729"/>
    </source>
</evidence>
<comment type="subcellular location">
    <subcellularLocation>
        <location evidence="1">Periplasm</location>
    </subcellularLocation>
</comment>
<accession>A0A7K1LU65</accession>
<dbReference type="Proteomes" id="UP000460416">
    <property type="component" value="Unassembled WGS sequence"/>
</dbReference>
<dbReference type="PANTHER" id="PTHR30006">
    <property type="entry name" value="THIAMINE-BINDING PERIPLASMIC PROTEIN-RELATED"/>
    <property type="match status" value="1"/>
</dbReference>
<evidence type="ECO:0000313" key="5">
    <source>
        <dbReference type="EMBL" id="MUP44060.1"/>
    </source>
</evidence>
<dbReference type="Pfam" id="PF13416">
    <property type="entry name" value="SBP_bac_8"/>
    <property type="match status" value="1"/>
</dbReference>
<name>A0A7K1LU65_9FLAO</name>
<dbReference type="GO" id="GO:0030976">
    <property type="term" value="F:thiamine pyrophosphate binding"/>
    <property type="evidence" value="ECO:0007669"/>
    <property type="project" value="TreeGrafter"/>
</dbReference>
<dbReference type="AlphaFoldDB" id="A0A7K1LU65"/>
<dbReference type="Gene3D" id="3.40.190.10">
    <property type="entry name" value="Periplasmic binding protein-like II"/>
    <property type="match status" value="2"/>
</dbReference>
<organism evidence="5 6">
    <name type="scientific">Christiangramia aestuarii</name>
    <dbReference type="NCBI Taxonomy" id="1028746"/>
    <lineage>
        <taxon>Bacteria</taxon>
        <taxon>Pseudomonadati</taxon>
        <taxon>Bacteroidota</taxon>
        <taxon>Flavobacteriia</taxon>
        <taxon>Flavobacteriales</taxon>
        <taxon>Flavobacteriaceae</taxon>
        <taxon>Christiangramia</taxon>
    </lineage>
</organism>
<sequence length="124" mass="13838">DVVMTSTYTGRIADAHRAGRNLALVWPGSLYGMDYWAVVKGSKRGAEARRFIAFANAPDAQVRYVENIPYGPTNRQAAQRLPAQLASWVPTAPANLEQGLAMDDEFWVEHGEELEERFNAWASQ</sequence>
<dbReference type="PANTHER" id="PTHR30006:SF3">
    <property type="entry name" value="THIAMINE-BINDING PERIPLASMIC PROTEIN"/>
    <property type="match status" value="1"/>
</dbReference>
<evidence type="ECO:0000313" key="6">
    <source>
        <dbReference type="Proteomes" id="UP000460416"/>
    </source>
</evidence>
<feature type="non-terminal residue" evidence="5">
    <location>
        <position position="1"/>
    </location>
</feature>
<dbReference type="GO" id="GO:0030288">
    <property type="term" value="C:outer membrane-bounded periplasmic space"/>
    <property type="evidence" value="ECO:0007669"/>
    <property type="project" value="TreeGrafter"/>
</dbReference>
<keyword evidence="2" id="KW-0813">Transport</keyword>
<evidence type="ECO:0000256" key="4">
    <source>
        <dbReference type="ARBA" id="ARBA00022764"/>
    </source>
</evidence>
<comment type="caution">
    <text evidence="5">The sequence shown here is derived from an EMBL/GenBank/DDBJ whole genome shotgun (WGS) entry which is preliminary data.</text>
</comment>
<dbReference type="OrthoDB" id="1550565at2"/>
<proteinExistence type="predicted"/>